<dbReference type="EMBL" id="VBOS01000233">
    <property type="protein sequence ID" value="TMQ55075.1"/>
    <property type="molecule type" value="Genomic_DNA"/>
</dbReference>
<sequence length="193" mass="19669">MIPLVLLGAAGRMGRAIEQAAGESGDFQIRLRIERPQQIPPPSARGAGEAWSDSPEAIAAGDVVVDFSAGPGTCAAARACAARGAALVSGTTGLDGAAEDELKAAARRVAVLRAANFSLGIAALRRSLREVLAMLPASWDIEIVERHHRGKADSPSVTALHLAGDAAAARGLAAGALRFGREGRAGPRPAAEI</sequence>
<evidence type="ECO:0000256" key="10">
    <source>
        <dbReference type="ARBA" id="ARBA00049080"/>
    </source>
</evidence>
<dbReference type="PANTHER" id="PTHR20836">
    <property type="entry name" value="DIHYDRODIPICOLINATE REDUCTASE"/>
    <property type="match status" value="1"/>
</dbReference>
<dbReference type="Pfam" id="PF01113">
    <property type="entry name" value="DapB_N"/>
    <property type="match status" value="1"/>
</dbReference>
<dbReference type="Pfam" id="PF05173">
    <property type="entry name" value="DapB_C"/>
    <property type="match status" value="1"/>
</dbReference>
<evidence type="ECO:0000256" key="11">
    <source>
        <dbReference type="ARBA" id="ARBA00049396"/>
    </source>
</evidence>
<evidence type="ECO:0000256" key="1">
    <source>
        <dbReference type="ARBA" id="ARBA00006642"/>
    </source>
</evidence>
<evidence type="ECO:0000259" key="12">
    <source>
        <dbReference type="Pfam" id="PF01113"/>
    </source>
</evidence>
<comment type="similarity">
    <text evidence="1">Belongs to the DapB family.</text>
</comment>
<name>A0A538SUN1_UNCEI</name>
<evidence type="ECO:0000256" key="5">
    <source>
        <dbReference type="ARBA" id="ARBA00023002"/>
    </source>
</evidence>
<reference evidence="14 15" key="1">
    <citation type="journal article" date="2019" name="Nat. Microbiol.">
        <title>Mediterranean grassland soil C-N compound turnover is dependent on rainfall and depth, and is mediated by genomically divergent microorganisms.</title>
        <authorList>
            <person name="Diamond S."/>
            <person name="Andeer P.F."/>
            <person name="Li Z."/>
            <person name="Crits-Christoph A."/>
            <person name="Burstein D."/>
            <person name="Anantharaman K."/>
            <person name="Lane K.R."/>
            <person name="Thomas B.C."/>
            <person name="Pan C."/>
            <person name="Northen T.R."/>
            <person name="Banfield J.F."/>
        </authorList>
    </citation>
    <scope>NUCLEOTIDE SEQUENCE [LARGE SCALE GENOMIC DNA]</scope>
    <source>
        <strain evidence="14">WS_2</strain>
    </source>
</reference>
<evidence type="ECO:0000256" key="2">
    <source>
        <dbReference type="ARBA" id="ARBA00022605"/>
    </source>
</evidence>
<evidence type="ECO:0000256" key="7">
    <source>
        <dbReference type="ARBA" id="ARBA00023154"/>
    </source>
</evidence>
<dbReference type="InterPro" id="IPR022663">
    <property type="entry name" value="DapB_C"/>
</dbReference>
<evidence type="ECO:0000313" key="14">
    <source>
        <dbReference type="EMBL" id="TMQ55075.1"/>
    </source>
</evidence>
<comment type="pathway">
    <text evidence="8">Amino-acid biosynthesis; L-lysine biosynthesis via DAP pathway; (S)-tetrahydrodipicolinate from L-aspartate: step 4/4.</text>
</comment>
<accession>A0A538SUN1</accession>
<evidence type="ECO:0000256" key="8">
    <source>
        <dbReference type="ARBA" id="ARBA00037922"/>
    </source>
</evidence>
<dbReference type="SUPFAM" id="SSF51735">
    <property type="entry name" value="NAD(P)-binding Rossmann-fold domains"/>
    <property type="match status" value="1"/>
</dbReference>
<dbReference type="CDD" id="cd02274">
    <property type="entry name" value="DHDPR_N"/>
    <property type="match status" value="1"/>
</dbReference>
<evidence type="ECO:0000256" key="6">
    <source>
        <dbReference type="ARBA" id="ARBA00023027"/>
    </source>
</evidence>
<dbReference type="PANTHER" id="PTHR20836:SF0">
    <property type="entry name" value="4-HYDROXY-TETRAHYDRODIPICOLINATE REDUCTASE 1, CHLOROPLASTIC-RELATED"/>
    <property type="match status" value="1"/>
</dbReference>
<evidence type="ECO:0000256" key="9">
    <source>
        <dbReference type="ARBA" id="ARBA00038983"/>
    </source>
</evidence>
<dbReference type="Proteomes" id="UP000317716">
    <property type="component" value="Unassembled WGS sequence"/>
</dbReference>
<evidence type="ECO:0000256" key="4">
    <source>
        <dbReference type="ARBA" id="ARBA00022915"/>
    </source>
</evidence>
<keyword evidence="7" id="KW-0457">Lysine biosynthesis</keyword>
<evidence type="ECO:0000313" key="15">
    <source>
        <dbReference type="Proteomes" id="UP000317716"/>
    </source>
</evidence>
<dbReference type="AlphaFoldDB" id="A0A538SUN1"/>
<comment type="caution">
    <text evidence="14">The sequence shown here is derived from an EMBL/GenBank/DDBJ whole genome shotgun (WGS) entry which is preliminary data.</text>
</comment>
<dbReference type="InterPro" id="IPR000846">
    <property type="entry name" value="DapB_N"/>
</dbReference>
<keyword evidence="4" id="KW-0220">Diaminopimelate biosynthesis</keyword>
<keyword evidence="3" id="KW-0521">NADP</keyword>
<dbReference type="GO" id="GO:0019877">
    <property type="term" value="P:diaminopimelate biosynthetic process"/>
    <property type="evidence" value="ECO:0007669"/>
    <property type="project" value="UniProtKB-KW"/>
</dbReference>
<evidence type="ECO:0000259" key="13">
    <source>
        <dbReference type="Pfam" id="PF05173"/>
    </source>
</evidence>
<keyword evidence="5" id="KW-0560">Oxidoreductase</keyword>
<keyword evidence="6" id="KW-0520">NAD</keyword>
<dbReference type="InterPro" id="IPR036291">
    <property type="entry name" value="NAD(P)-bd_dom_sf"/>
</dbReference>
<protein>
    <recommendedName>
        <fullName evidence="9">4-hydroxy-tetrahydrodipicolinate reductase</fullName>
        <ecNumber evidence="9">1.17.1.8</ecNumber>
    </recommendedName>
</protein>
<dbReference type="Gene3D" id="3.40.50.720">
    <property type="entry name" value="NAD(P)-binding Rossmann-like Domain"/>
    <property type="match status" value="1"/>
</dbReference>
<dbReference type="GO" id="GO:0008839">
    <property type="term" value="F:4-hydroxy-tetrahydrodipicolinate reductase"/>
    <property type="evidence" value="ECO:0007669"/>
    <property type="project" value="UniProtKB-EC"/>
</dbReference>
<dbReference type="GO" id="GO:0009089">
    <property type="term" value="P:lysine biosynthetic process via diaminopimelate"/>
    <property type="evidence" value="ECO:0007669"/>
    <property type="project" value="InterPro"/>
</dbReference>
<dbReference type="Gene3D" id="3.30.360.10">
    <property type="entry name" value="Dihydrodipicolinate Reductase, domain 2"/>
    <property type="match status" value="1"/>
</dbReference>
<feature type="domain" description="Dihydrodipicolinate reductase N-terminal" evidence="12">
    <location>
        <begin position="3"/>
        <end position="117"/>
    </location>
</feature>
<dbReference type="SUPFAM" id="SSF55347">
    <property type="entry name" value="Glyceraldehyde-3-phosphate dehydrogenase-like, C-terminal domain"/>
    <property type="match status" value="1"/>
</dbReference>
<comment type="catalytic activity">
    <reaction evidence="11">
        <text>(S)-2,3,4,5-tetrahydrodipicolinate + NAD(+) + H2O = (2S,4S)-4-hydroxy-2,3,4,5-tetrahydrodipicolinate + NADH + H(+)</text>
        <dbReference type="Rhea" id="RHEA:35323"/>
        <dbReference type="ChEBI" id="CHEBI:15377"/>
        <dbReference type="ChEBI" id="CHEBI:15378"/>
        <dbReference type="ChEBI" id="CHEBI:16845"/>
        <dbReference type="ChEBI" id="CHEBI:57540"/>
        <dbReference type="ChEBI" id="CHEBI:57945"/>
        <dbReference type="ChEBI" id="CHEBI:67139"/>
        <dbReference type="EC" id="1.17.1.8"/>
    </reaction>
</comment>
<keyword evidence="2" id="KW-0028">Amino-acid biosynthesis</keyword>
<comment type="catalytic activity">
    <reaction evidence="10">
        <text>(S)-2,3,4,5-tetrahydrodipicolinate + NADP(+) + H2O = (2S,4S)-4-hydroxy-2,3,4,5-tetrahydrodipicolinate + NADPH + H(+)</text>
        <dbReference type="Rhea" id="RHEA:35331"/>
        <dbReference type="ChEBI" id="CHEBI:15377"/>
        <dbReference type="ChEBI" id="CHEBI:15378"/>
        <dbReference type="ChEBI" id="CHEBI:16845"/>
        <dbReference type="ChEBI" id="CHEBI:57783"/>
        <dbReference type="ChEBI" id="CHEBI:58349"/>
        <dbReference type="ChEBI" id="CHEBI:67139"/>
        <dbReference type="EC" id="1.17.1.8"/>
    </reaction>
</comment>
<proteinExistence type="inferred from homology"/>
<organism evidence="14 15">
    <name type="scientific">Eiseniibacteriota bacterium</name>
    <dbReference type="NCBI Taxonomy" id="2212470"/>
    <lineage>
        <taxon>Bacteria</taxon>
        <taxon>Candidatus Eiseniibacteriota</taxon>
    </lineage>
</organism>
<feature type="non-terminal residue" evidence="14">
    <location>
        <position position="193"/>
    </location>
</feature>
<dbReference type="GO" id="GO:0005829">
    <property type="term" value="C:cytosol"/>
    <property type="evidence" value="ECO:0007669"/>
    <property type="project" value="TreeGrafter"/>
</dbReference>
<dbReference type="EC" id="1.17.1.8" evidence="9"/>
<evidence type="ECO:0000256" key="3">
    <source>
        <dbReference type="ARBA" id="ARBA00022857"/>
    </source>
</evidence>
<gene>
    <name evidence="14" type="ORF">E6K72_06960</name>
</gene>
<feature type="domain" description="Dihydrodipicolinate reductase C-terminal" evidence="13">
    <location>
        <begin position="120"/>
        <end position="170"/>
    </location>
</feature>
<dbReference type="InterPro" id="IPR023940">
    <property type="entry name" value="DHDPR_bac"/>
</dbReference>